<protein>
    <submittedName>
        <fullName evidence="1">Uncharacterized protein</fullName>
    </submittedName>
</protein>
<reference evidence="1" key="1">
    <citation type="journal article" date="2019" name="bioRxiv">
        <title>The Genome of the Zebra Mussel, Dreissena polymorpha: A Resource for Invasive Species Research.</title>
        <authorList>
            <person name="McCartney M.A."/>
            <person name="Auch B."/>
            <person name="Kono T."/>
            <person name="Mallez S."/>
            <person name="Zhang Y."/>
            <person name="Obille A."/>
            <person name="Becker A."/>
            <person name="Abrahante J.E."/>
            <person name="Garbe J."/>
            <person name="Badalamenti J.P."/>
            <person name="Herman A."/>
            <person name="Mangelson H."/>
            <person name="Liachko I."/>
            <person name="Sullivan S."/>
            <person name="Sone E.D."/>
            <person name="Koren S."/>
            <person name="Silverstein K.A.T."/>
            <person name="Beckman K.B."/>
            <person name="Gohl D.M."/>
        </authorList>
    </citation>
    <scope>NUCLEOTIDE SEQUENCE</scope>
    <source>
        <strain evidence="1">Duluth1</strain>
        <tissue evidence="1">Whole animal</tissue>
    </source>
</reference>
<proteinExistence type="predicted"/>
<evidence type="ECO:0000313" key="2">
    <source>
        <dbReference type="Proteomes" id="UP000828390"/>
    </source>
</evidence>
<evidence type="ECO:0000313" key="1">
    <source>
        <dbReference type="EMBL" id="KAH3803933.1"/>
    </source>
</evidence>
<dbReference type="EMBL" id="JAIWYP010000006">
    <property type="protein sequence ID" value="KAH3803933.1"/>
    <property type="molecule type" value="Genomic_DNA"/>
</dbReference>
<gene>
    <name evidence="1" type="ORF">DPMN_132205</name>
</gene>
<accession>A0A9D4FS11</accession>
<name>A0A9D4FS11_DREPO</name>
<keyword evidence="2" id="KW-1185">Reference proteome</keyword>
<reference evidence="1" key="2">
    <citation type="submission" date="2020-11" db="EMBL/GenBank/DDBJ databases">
        <authorList>
            <person name="McCartney M.A."/>
            <person name="Auch B."/>
            <person name="Kono T."/>
            <person name="Mallez S."/>
            <person name="Becker A."/>
            <person name="Gohl D.M."/>
            <person name="Silverstein K.A.T."/>
            <person name="Koren S."/>
            <person name="Bechman K.B."/>
            <person name="Herman A."/>
            <person name="Abrahante J.E."/>
            <person name="Garbe J."/>
        </authorList>
    </citation>
    <scope>NUCLEOTIDE SEQUENCE</scope>
    <source>
        <strain evidence="1">Duluth1</strain>
        <tissue evidence="1">Whole animal</tissue>
    </source>
</reference>
<comment type="caution">
    <text evidence="1">The sequence shown here is derived from an EMBL/GenBank/DDBJ whole genome shotgun (WGS) entry which is preliminary data.</text>
</comment>
<sequence>MYQRKSSTQDYGISMVWNPQSMNIMTAHVPAAIIISRFLHLHDVGLPVYEHHDSSCTSDSHHLEILASPWCVTLSL</sequence>
<organism evidence="1 2">
    <name type="scientific">Dreissena polymorpha</name>
    <name type="common">Zebra mussel</name>
    <name type="synonym">Mytilus polymorpha</name>
    <dbReference type="NCBI Taxonomy" id="45954"/>
    <lineage>
        <taxon>Eukaryota</taxon>
        <taxon>Metazoa</taxon>
        <taxon>Spiralia</taxon>
        <taxon>Lophotrochozoa</taxon>
        <taxon>Mollusca</taxon>
        <taxon>Bivalvia</taxon>
        <taxon>Autobranchia</taxon>
        <taxon>Heteroconchia</taxon>
        <taxon>Euheterodonta</taxon>
        <taxon>Imparidentia</taxon>
        <taxon>Neoheterodontei</taxon>
        <taxon>Myida</taxon>
        <taxon>Dreissenoidea</taxon>
        <taxon>Dreissenidae</taxon>
        <taxon>Dreissena</taxon>
    </lineage>
</organism>
<dbReference type="AlphaFoldDB" id="A0A9D4FS11"/>
<dbReference type="Proteomes" id="UP000828390">
    <property type="component" value="Unassembled WGS sequence"/>
</dbReference>